<evidence type="ECO:0000313" key="3">
    <source>
        <dbReference type="Proteomes" id="UP000270471"/>
    </source>
</evidence>
<gene>
    <name evidence="2" type="ORF">CTZ28_30660</name>
</gene>
<evidence type="ECO:0008006" key="4">
    <source>
        <dbReference type="Google" id="ProtNLM"/>
    </source>
</evidence>
<dbReference type="InterPro" id="IPR029063">
    <property type="entry name" value="SAM-dependent_MTases_sf"/>
</dbReference>
<name>A0A3M0I1Z5_9ACTN</name>
<sequence>MFRPGSMPVLDLPDGGLAGVVAWYSISHTPVDRLPALFAEFARVPAPGGQLLPALQVGDEPLRPDRPSLDFRRRRPDHMAGLLEQAGFSVRARLDRAPDLAEGESTHLVFLIAARAAG</sequence>
<evidence type="ECO:0000256" key="1">
    <source>
        <dbReference type="SAM" id="MobiDB-lite"/>
    </source>
</evidence>
<dbReference type="RefSeq" id="WP_121893007.1">
    <property type="nucleotide sequence ID" value="NZ_PENI01000024.1"/>
</dbReference>
<dbReference type="AlphaFoldDB" id="A0A3M0I1Z5"/>
<dbReference type="Gene3D" id="3.40.50.150">
    <property type="entry name" value="Vaccinia Virus protein VP39"/>
    <property type="match status" value="1"/>
</dbReference>
<keyword evidence="3" id="KW-1185">Reference proteome</keyword>
<organism evidence="2 3">
    <name type="scientific">Streptomyces shenzhenensis</name>
    <dbReference type="NCBI Taxonomy" id="943815"/>
    <lineage>
        <taxon>Bacteria</taxon>
        <taxon>Bacillati</taxon>
        <taxon>Actinomycetota</taxon>
        <taxon>Actinomycetes</taxon>
        <taxon>Kitasatosporales</taxon>
        <taxon>Streptomycetaceae</taxon>
        <taxon>Streptomyces</taxon>
    </lineage>
</organism>
<evidence type="ECO:0000313" key="2">
    <source>
        <dbReference type="EMBL" id="RMB82202.1"/>
    </source>
</evidence>
<dbReference type="OrthoDB" id="9805171at2"/>
<accession>A0A3M0I1Z5</accession>
<protein>
    <recommendedName>
        <fullName evidence="4">Methyltransferase type 11 domain-containing protein</fullName>
    </recommendedName>
</protein>
<reference evidence="2 3" key="1">
    <citation type="submission" date="2017-11" db="EMBL/GenBank/DDBJ databases">
        <title>Draft genome of actinobacteria isolated from guarana (Paullinia cupana (Mart.) Ducke.</title>
        <authorList>
            <person name="Siqueira K.A."/>
            <person name="Liotti R.G."/>
            <person name="Mendes T.A.O."/>
            <person name="Soares M.A."/>
        </authorList>
    </citation>
    <scope>NUCLEOTIDE SEQUENCE [LARGE SCALE GENOMIC DNA]</scope>
    <source>
        <strain evidence="2 3">193</strain>
    </source>
</reference>
<proteinExistence type="predicted"/>
<dbReference type="EMBL" id="PENI01000024">
    <property type="protein sequence ID" value="RMB82202.1"/>
    <property type="molecule type" value="Genomic_DNA"/>
</dbReference>
<feature type="compositionally biased region" description="Basic and acidic residues" evidence="1">
    <location>
        <begin position="60"/>
        <end position="71"/>
    </location>
</feature>
<dbReference type="Proteomes" id="UP000270471">
    <property type="component" value="Unassembled WGS sequence"/>
</dbReference>
<comment type="caution">
    <text evidence="2">The sequence shown here is derived from an EMBL/GenBank/DDBJ whole genome shotgun (WGS) entry which is preliminary data.</text>
</comment>
<dbReference type="SUPFAM" id="SSF53335">
    <property type="entry name" value="S-adenosyl-L-methionine-dependent methyltransferases"/>
    <property type="match status" value="1"/>
</dbReference>
<feature type="region of interest" description="Disordered" evidence="1">
    <location>
        <begin position="55"/>
        <end position="74"/>
    </location>
</feature>